<name>A0A1L4D1G3_9BACT</name>
<dbReference type="KEGG" id="saqi:AXG55_08965"/>
<dbReference type="RefSeq" id="WP_148697777.1">
    <property type="nucleotide sequence ID" value="NZ_CP017834.1"/>
</dbReference>
<proteinExistence type="predicted"/>
<sequence>MKQSEKLWIQNLARINLGKALSPSHAHQMIHFSVSVFLEELCNLLMKYVQYFNELIEATKPNDILHIFQTSQPRPGLIILKGGDKMIVSLEGKTVRVRTVQVHLSSERNYQSYDFEPRQNDHHSVFWRCVNDGQLVNPELVAQNYLSSFLVSGCGTIPQTLRLVVATHP</sequence>
<dbReference type="EMBL" id="CP017834">
    <property type="protein sequence ID" value="APJ04030.1"/>
    <property type="molecule type" value="Genomic_DNA"/>
</dbReference>
<evidence type="ECO:0000313" key="1">
    <source>
        <dbReference type="EMBL" id="APJ04030.1"/>
    </source>
</evidence>
<dbReference type="STRING" id="1915309.AXG55_08965"/>
<reference evidence="1 2" key="1">
    <citation type="submission" date="2016-10" db="EMBL/GenBank/DDBJ databases">
        <title>Silvanigrella aquatica sp. nov., isolated from a freshwater lake located in the Black Forest, Germany, description of Silvanigrellaceae fam. nov., Silvanigrellales ord. nov., reclassification of the order Bdellovibrionales in the class Oligoflexia, reclassification of the families Bacteriovoracaceae and Halobacteriovoraceae in the new order Bacteriovoracales ord. nov., and reclassification of the family Pseudobacteriovoracaceae in the order Oligoflexiales.</title>
        <authorList>
            <person name="Hahn M.W."/>
            <person name="Schmidt J."/>
            <person name="Koll U."/>
            <person name="Rohde M."/>
            <person name="Verbag S."/>
            <person name="Pitt A."/>
            <person name="Nakai R."/>
            <person name="Naganuma T."/>
            <person name="Lang E."/>
        </authorList>
    </citation>
    <scope>NUCLEOTIDE SEQUENCE [LARGE SCALE GENOMIC DNA]</scope>
    <source>
        <strain evidence="1 2">MWH-Nonnen-W8red</strain>
    </source>
</reference>
<gene>
    <name evidence="1" type="ORF">AXG55_08965</name>
</gene>
<accession>A0A1L4D1G3</accession>
<dbReference type="Proteomes" id="UP000184731">
    <property type="component" value="Chromosome"/>
</dbReference>
<keyword evidence="2" id="KW-1185">Reference proteome</keyword>
<evidence type="ECO:0000313" key="2">
    <source>
        <dbReference type="Proteomes" id="UP000184731"/>
    </source>
</evidence>
<organism evidence="1 2">
    <name type="scientific">Silvanigrella aquatica</name>
    <dbReference type="NCBI Taxonomy" id="1915309"/>
    <lineage>
        <taxon>Bacteria</taxon>
        <taxon>Pseudomonadati</taxon>
        <taxon>Bdellovibrionota</taxon>
        <taxon>Oligoflexia</taxon>
        <taxon>Silvanigrellales</taxon>
        <taxon>Silvanigrellaceae</taxon>
        <taxon>Silvanigrella</taxon>
    </lineage>
</organism>
<dbReference type="OrthoDB" id="5293841at2"/>
<dbReference type="AlphaFoldDB" id="A0A1L4D1G3"/>
<protein>
    <submittedName>
        <fullName evidence="1">Uncharacterized protein</fullName>
    </submittedName>
</protein>